<dbReference type="PANTHER" id="PTHR13604:SF0">
    <property type="entry name" value="ABASIC SITE PROCESSING PROTEIN HMCES"/>
    <property type="match status" value="1"/>
</dbReference>
<evidence type="ECO:0000313" key="11">
    <source>
        <dbReference type="Proteomes" id="UP001500738"/>
    </source>
</evidence>
<evidence type="ECO:0000256" key="1">
    <source>
        <dbReference type="ARBA" id="ARBA00008136"/>
    </source>
</evidence>
<dbReference type="Pfam" id="PF02586">
    <property type="entry name" value="SRAP"/>
    <property type="match status" value="1"/>
</dbReference>
<accession>A0ABP3XGS2</accession>
<dbReference type="Proteomes" id="UP001500738">
    <property type="component" value="Unassembled WGS sequence"/>
</dbReference>
<proteinExistence type="inferred from homology"/>
<evidence type="ECO:0000256" key="6">
    <source>
        <dbReference type="ARBA" id="ARBA00023125"/>
    </source>
</evidence>
<evidence type="ECO:0000256" key="8">
    <source>
        <dbReference type="RuleBase" id="RU364100"/>
    </source>
</evidence>
<dbReference type="RefSeq" id="WP_062769464.1">
    <property type="nucleotide sequence ID" value="NZ_BAAAFE010000007.1"/>
</dbReference>
<protein>
    <recommendedName>
        <fullName evidence="8">Abasic site processing protein</fullName>
        <ecNumber evidence="8">3.4.-.-</ecNumber>
    </recommendedName>
</protein>
<keyword evidence="4 8" id="KW-0378">Hydrolase</keyword>
<comment type="similarity">
    <text evidence="1 8">Belongs to the SOS response-associated peptidase family.</text>
</comment>
<evidence type="ECO:0000256" key="2">
    <source>
        <dbReference type="ARBA" id="ARBA00022670"/>
    </source>
</evidence>
<keyword evidence="7" id="KW-0456">Lyase</keyword>
<keyword evidence="5" id="KW-0190">Covalent protein-DNA linkage</keyword>
<name>A0ABP3XGS2_9SPHN</name>
<gene>
    <name evidence="10" type="ORF">GCM10009115_15750</name>
</gene>
<evidence type="ECO:0000256" key="9">
    <source>
        <dbReference type="SAM" id="MobiDB-lite"/>
    </source>
</evidence>
<dbReference type="EMBL" id="BAAAFE010000007">
    <property type="protein sequence ID" value="GAA0863807.1"/>
    <property type="molecule type" value="Genomic_DNA"/>
</dbReference>
<evidence type="ECO:0000256" key="3">
    <source>
        <dbReference type="ARBA" id="ARBA00022763"/>
    </source>
</evidence>
<dbReference type="InterPro" id="IPR036590">
    <property type="entry name" value="SRAP-like"/>
</dbReference>
<evidence type="ECO:0000313" key="10">
    <source>
        <dbReference type="EMBL" id="GAA0863807.1"/>
    </source>
</evidence>
<sequence>MCNQITLKASVDEVASHFKAQRKKQTNASTGDVWKGGTGFVVREVAGERQLDAMVWGFPRHSTNKKTGKPNKPTHVNNARDDKLMSPYGMWREWFVQPGHRCLIPITAFAEAVGPEGQMTRTWISIADQPLAACAGFWRPTDEWGDSYTMVMVDAVPEMLEVHDRMPVILHPEDHEAWLHAPAEEAMKLVTQYPADRLVIDHTPELWYAGRTRKNAARTAATLL</sequence>
<dbReference type="PANTHER" id="PTHR13604">
    <property type="entry name" value="DC12-RELATED"/>
    <property type="match status" value="1"/>
</dbReference>
<keyword evidence="6" id="KW-0238">DNA-binding</keyword>
<keyword evidence="3" id="KW-0227">DNA damage</keyword>
<organism evidence="10 11">
    <name type="scientific">Sphingopyxis soli</name>
    <dbReference type="NCBI Taxonomy" id="592051"/>
    <lineage>
        <taxon>Bacteria</taxon>
        <taxon>Pseudomonadati</taxon>
        <taxon>Pseudomonadota</taxon>
        <taxon>Alphaproteobacteria</taxon>
        <taxon>Sphingomonadales</taxon>
        <taxon>Sphingomonadaceae</taxon>
        <taxon>Sphingopyxis</taxon>
    </lineage>
</organism>
<dbReference type="InterPro" id="IPR003738">
    <property type="entry name" value="SRAP"/>
</dbReference>
<keyword evidence="11" id="KW-1185">Reference proteome</keyword>
<feature type="region of interest" description="Disordered" evidence="9">
    <location>
        <begin position="60"/>
        <end position="80"/>
    </location>
</feature>
<evidence type="ECO:0000256" key="5">
    <source>
        <dbReference type="ARBA" id="ARBA00023124"/>
    </source>
</evidence>
<dbReference type="EC" id="3.4.-.-" evidence="8"/>
<dbReference type="Gene3D" id="3.90.1680.10">
    <property type="entry name" value="SOS response associated peptidase-like"/>
    <property type="match status" value="1"/>
</dbReference>
<dbReference type="SUPFAM" id="SSF143081">
    <property type="entry name" value="BB1717-like"/>
    <property type="match status" value="1"/>
</dbReference>
<evidence type="ECO:0000256" key="4">
    <source>
        <dbReference type="ARBA" id="ARBA00022801"/>
    </source>
</evidence>
<keyword evidence="2 8" id="KW-0645">Protease</keyword>
<reference evidence="11" key="1">
    <citation type="journal article" date="2019" name="Int. J. Syst. Evol. Microbiol.">
        <title>The Global Catalogue of Microorganisms (GCM) 10K type strain sequencing project: providing services to taxonomists for standard genome sequencing and annotation.</title>
        <authorList>
            <consortium name="The Broad Institute Genomics Platform"/>
            <consortium name="The Broad Institute Genome Sequencing Center for Infectious Disease"/>
            <person name="Wu L."/>
            <person name="Ma J."/>
        </authorList>
    </citation>
    <scope>NUCLEOTIDE SEQUENCE [LARGE SCALE GENOMIC DNA]</scope>
    <source>
        <strain evidence="11">JCM 15910</strain>
    </source>
</reference>
<comment type="caution">
    <text evidence="10">The sequence shown here is derived from an EMBL/GenBank/DDBJ whole genome shotgun (WGS) entry which is preliminary data.</text>
</comment>
<evidence type="ECO:0000256" key="7">
    <source>
        <dbReference type="ARBA" id="ARBA00023239"/>
    </source>
</evidence>